<dbReference type="InterPro" id="IPR036864">
    <property type="entry name" value="Zn2-C6_fun-type_DNA-bd_sf"/>
</dbReference>
<protein>
    <recommendedName>
        <fullName evidence="4">Zn(2)-C6 fungal-type domain-containing protein</fullName>
    </recommendedName>
</protein>
<dbReference type="PROSITE" id="PS00463">
    <property type="entry name" value="ZN2_CY6_FUNGAL_1"/>
    <property type="match status" value="1"/>
</dbReference>
<evidence type="ECO:0000256" key="2">
    <source>
        <dbReference type="ARBA" id="ARBA00023242"/>
    </source>
</evidence>
<dbReference type="InterPro" id="IPR001138">
    <property type="entry name" value="Zn2Cys6_DnaBD"/>
</dbReference>
<dbReference type="SUPFAM" id="SSF57701">
    <property type="entry name" value="Zn2/Cys6 DNA-binding domain"/>
    <property type="match status" value="1"/>
</dbReference>
<dbReference type="SMART" id="SM00906">
    <property type="entry name" value="Fungal_trans"/>
    <property type="match status" value="1"/>
</dbReference>
<dbReference type="EMBL" id="LUEZ02000122">
    <property type="protein sequence ID" value="RDB16844.1"/>
    <property type="molecule type" value="Genomic_DNA"/>
</dbReference>
<dbReference type="AlphaFoldDB" id="A0A369JBP5"/>
<evidence type="ECO:0000259" key="4">
    <source>
        <dbReference type="PROSITE" id="PS50048"/>
    </source>
</evidence>
<dbReference type="STRING" id="39966.A0A369JBP5"/>
<dbReference type="Gene3D" id="4.10.240.10">
    <property type="entry name" value="Zn(2)-C6 fungal-type DNA-binding domain"/>
    <property type="match status" value="1"/>
</dbReference>
<accession>A0A369JBP5</accession>
<dbReference type="GO" id="GO:0008270">
    <property type="term" value="F:zinc ion binding"/>
    <property type="evidence" value="ECO:0007669"/>
    <property type="project" value="InterPro"/>
</dbReference>
<dbReference type="GO" id="GO:0006351">
    <property type="term" value="P:DNA-templated transcription"/>
    <property type="evidence" value="ECO:0007669"/>
    <property type="project" value="InterPro"/>
</dbReference>
<dbReference type="Proteomes" id="UP000076154">
    <property type="component" value="Unassembled WGS sequence"/>
</dbReference>
<keyword evidence="2" id="KW-0539">Nucleus</keyword>
<dbReference type="SMART" id="SM00066">
    <property type="entry name" value="GAL4"/>
    <property type="match status" value="1"/>
</dbReference>
<dbReference type="PANTHER" id="PTHR46910:SF38">
    <property type="entry name" value="ZN(2)-C6 FUNGAL-TYPE DOMAIN-CONTAINING PROTEIN"/>
    <property type="match status" value="1"/>
</dbReference>
<keyword evidence="1" id="KW-0479">Metal-binding</keyword>
<reference evidence="5" key="1">
    <citation type="submission" date="2018-04" db="EMBL/GenBank/DDBJ databases">
        <title>Whole genome sequencing of Hypsizygus marmoreus.</title>
        <authorList>
            <person name="Choi I.-G."/>
            <person name="Min B."/>
            <person name="Kim J.-G."/>
            <person name="Kim S."/>
            <person name="Oh Y.-L."/>
            <person name="Kong W.-S."/>
            <person name="Park H."/>
            <person name="Jeong J."/>
            <person name="Song E.-S."/>
        </authorList>
    </citation>
    <scope>NUCLEOTIDE SEQUENCE [LARGE SCALE GENOMIC DNA]</scope>
    <source>
        <strain evidence="5">51987-8</strain>
    </source>
</reference>
<feature type="region of interest" description="Disordered" evidence="3">
    <location>
        <begin position="623"/>
        <end position="648"/>
    </location>
</feature>
<evidence type="ECO:0000313" key="5">
    <source>
        <dbReference type="EMBL" id="RDB16844.1"/>
    </source>
</evidence>
<gene>
    <name evidence="5" type="ORF">Hypma_002463</name>
</gene>
<dbReference type="OrthoDB" id="4456959at2759"/>
<dbReference type="CDD" id="cd12148">
    <property type="entry name" value="fungal_TF_MHR"/>
    <property type="match status" value="1"/>
</dbReference>
<name>A0A369JBP5_HYPMA</name>
<feature type="region of interest" description="Disordered" evidence="3">
    <location>
        <begin position="705"/>
        <end position="743"/>
    </location>
</feature>
<keyword evidence="6" id="KW-1185">Reference proteome</keyword>
<feature type="compositionally biased region" description="Polar residues" evidence="3">
    <location>
        <begin position="1"/>
        <end position="20"/>
    </location>
</feature>
<evidence type="ECO:0000256" key="1">
    <source>
        <dbReference type="ARBA" id="ARBA00022723"/>
    </source>
</evidence>
<feature type="region of interest" description="Disordered" evidence="3">
    <location>
        <begin position="1"/>
        <end position="27"/>
    </location>
</feature>
<evidence type="ECO:0000313" key="6">
    <source>
        <dbReference type="Proteomes" id="UP000076154"/>
    </source>
</evidence>
<sequence length="850" mass="95502">MHERSPSVQETQGAEPNGRSQSKKRRIPGACDNCKKKKIRCDSAEMMGNRCSNCIQFSLECTHKVVSKTLGSAKGYVESLEIRLEKMEKLVNKLLPSVDLNQELDKLEEGSATPPELPGLPRNDDDIREEELVGKLKRLHVDPPRGRFFGKSSGYQLIQTALDIRREYVGNDKKLEHGVFGAHRGDYWTSPPWHPSRLEAPKPQSFVFPDDDLISPLVDAYFTQINYFLPLLHRPSFETSVADGLHHRDSSFGGTLLLVCALGSRYSDDPRVLYPGMSEVHSAGWKWFEQVPITRKSFVDAPSLYELQCHALSVLFSQSTECPQGGWTQLGMALRMAQEVGAHRRRTLKSPTAEDEQWKRAFWVLMSLDRLISSFSGRQSVLREDDYDVELPIECDDEYWNNPDPSLNFQQPAGQPSTITYFNCYIKLLDILIRAMRAVYSVRRTASSRDGAPYLDQKVIIDLDSALNNWVDSVPDHLRWNPSCDNKLFLKQSATLYATYYHLQIFIHRPFIPSFRNPSPTTFPSLAICTNAARSCCHVLEVQRRNSDLPLPSLQITIFTAAVVLLVNIWSGKKSGVAPSPHREMEDLQRCINLLTACERRWCSAGRYRTGLMDLAGDLSLSLSSTESPTNNKRPREPDTTQAPQVDSWLSKILGEPRVVAGSRRISKEGPHSRSASLSQPVNFALPMYGDELGRLPVYGQFNFSESSKRPRHEPKETHPENISTTPPAPVGAPRGPASSHEEFGLLDNTDFAQSSLAMLSDSQPQNWDMFNSYQPPQTTIVDKAMAASTFVDELDQLLAGTAVPVLDSDPLGTWPRAPTGFEVNEWGAYISSVDQMTQSSPWPDPFPYH</sequence>
<dbReference type="PROSITE" id="PS50048">
    <property type="entry name" value="ZN2_CY6_FUNGAL_2"/>
    <property type="match status" value="1"/>
</dbReference>
<dbReference type="InParanoid" id="A0A369JBP5"/>
<dbReference type="InterPro" id="IPR050987">
    <property type="entry name" value="AtrR-like"/>
</dbReference>
<dbReference type="Pfam" id="PF00172">
    <property type="entry name" value="Zn_clus"/>
    <property type="match status" value="1"/>
</dbReference>
<feature type="domain" description="Zn(2)-C6 fungal-type" evidence="4">
    <location>
        <begin position="30"/>
        <end position="63"/>
    </location>
</feature>
<dbReference type="InterPro" id="IPR007219">
    <property type="entry name" value="XnlR_reg_dom"/>
</dbReference>
<dbReference type="GO" id="GO:0003677">
    <property type="term" value="F:DNA binding"/>
    <property type="evidence" value="ECO:0007669"/>
    <property type="project" value="InterPro"/>
</dbReference>
<dbReference type="Pfam" id="PF04082">
    <property type="entry name" value="Fungal_trans"/>
    <property type="match status" value="1"/>
</dbReference>
<dbReference type="CDD" id="cd00067">
    <property type="entry name" value="GAL4"/>
    <property type="match status" value="1"/>
</dbReference>
<proteinExistence type="predicted"/>
<organism evidence="5 6">
    <name type="scientific">Hypsizygus marmoreus</name>
    <name type="common">White beech mushroom</name>
    <name type="synonym">Agaricus marmoreus</name>
    <dbReference type="NCBI Taxonomy" id="39966"/>
    <lineage>
        <taxon>Eukaryota</taxon>
        <taxon>Fungi</taxon>
        <taxon>Dikarya</taxon>
        <taxon>Basidiomycota</taxon>
        <taxon>Agaricomycotina</taxon>
        <taxon>Agaricomycetes</taxon>
        <taxon>Agaricomycetidae</taxon>
        <taxon>Agaricales</taxon>
        <taxon>Tricholomatineae</taxon>
        <taxon>Lyophyllaceae</taxon>
        <taxon>Hypsizygus</taxon>
    </lineage>
</organism>
<dbReference type="PANTHER" id="PTHR46910">
    <property type="entry name" value="TRANSCRIPTION FACTOR PDR1"/>
    <property type="match status" value="1"/>
</dbReference>
<comment type="caution">
    <text evidence="5">The sequence shown here is derived from an EMBL/GenBank/DDBJ whole genome shotgun (WGS) entry which is preliminary data.</text>
</comment>
<dbReference type="GO" id="GO:0000981">
    <property type="term" value="F:DNA-binding transcription factor activity, RNA polymerase II-specific"/>
    <property type="evidence" value="ECO:0007669"/>
    <property type="project" value="InterPro"/>
</dbReference>
<evidence type="ECO:0000256" key="3">
    <source>
        <dbReference type="SAM" id="MobiDB-lite"/>
    </source>
</evidence>